<comment type="subcellular location">
    <subcellularLocation>
        <location evidence="1 11">Mitochondrion matrix</location>
    </subcellularLocation>
</comment>
<dbReference type="GO" id="GO:0004176">
    <property type="term" value="F:ATP-dependent peptidase activity"/>
    <property type="evidence" value="ECO:0007669"/>
    <property type="project" value="UniProtKB-UniRule"/>
</dbReference>
<dbReference type="Gene3D" id="3.40.50.300">
    <property type="entry name" value="P-loop containing nucleotide triphosphate hydrolases"/>
    <property type="match status" value="1"/>
</dbReference>
<dbReference type="PROSITE" id="PS51787">
    <property type="entry name" value="LON_N"/>
    <property type="match status" value="1"/>
</dbReference>
<reference evidence="16" key="1">
    <citation type="submission" date="2020-04" db="EMBL/GenBank/DDBJ databases">
        <title>Analysis of mating type loci in Filobasidium floriforme.</title>
        <authorList>
            <person name="Nowrousian M."/>
        </authorList>
    </citation>
    <scope>NUCLEOTIDE SEQUENCE</scope>
    <source>
        <strain evidence="16">CBS 6242</strain>
    </source>
</reference>
<dbReference type="GO" id="GO:0051131">
    <property type="term" value="P:chaperone-mediated protein complex assembly"/>
    <property type="evidence" value="ECO:0007669"/>
    <property type="project" value="UniProtKB-UniRule"/>
</dbReference>
<evidence type="ECO:0000256" key="2">
    <source>
        <dbReference type="ARBA" id="ARBA00022670"/>
    </source>
</evidence>
<dbReference type="Pfam" id="PF00004">
    <property type="entry name" value="AAA"/>
    <property type="match status" value="1"/>
</dbReference>
<dbReference type="Pfam" id="PF22667">
    <property type="entry name" value="Lon_lid"/>
    <property type="match status" value="1"/>
</dbReference>
<dbReference type="HAMAP" id="MF_03120">
    <property type="entry name" value="lonm_euk"/>
    <property type="match status" value="1"/>
</dbReference>
<feature type="domain" description="Lon proteolytic" evidence="14">
    <location>
        <begin position="908"/>
        <end position="1095"/>
    </location>
</feature>
<keyword evidence="9 11" id="KW-0496">Mitochondrion</keyword>
<feature type="region of interest" description="Disordered" evidence="13">
    <location>
        <begin position="844"/>
        <end position="879"/>
    </location>
</feature>
<evidence type="ECO:0000256" key="13">
    <source>
        <dbReference type="SAM" id="MobiDB-lite"/>
    </source>
</evidence>
<keyword evidence="7" id="KW-0809">Transit peptide</keyword>
<gene>
    <name evidence="11" type="primary">PIM1</name>
    <name evidence="16" type="ORF">FFLO_05919</name>
</gene>
<dbReference type="InterPro" id="IPR027065">
    <property type="entry name" value="Lon_Prtase"/>
</dbReference>
<dbReference type="Pfam" id="PF02190">
    <property type="entry name" value="LON_substr_bdg"/>
    <property type="match status" value="1"/>
</dbReference>
<dbReference type="GO" id="GO:0005759">
    <property type="term" value="C:mitochondrial matrix"/>
    <property type="evidence" value="ECO:0007669"/>
    <property type="project" value="UniProtKB-SubCell"/>
</dbReference>
<dbReference type="InterPro" id="IPR003111">
    <property type="entry name" value="Lon_prtase_N"/>
</dbReference>
<feature type="binding site" evidence="11">
    <location>
        <begin position="608"/>
        <end position="615"/>
    </location>
    <ligand>
        <name>ATP</name>
        <dbReference type="ChEBI" id="CHEBI:30616"/>
    </ligand>
</feature>
<dbReference type="EMBL" id="JABELV010000166">
    <property type="protein sequence ID" value="KAG7528820.1"/>
    <property type="molecule type" value="Genomic_DNA"/>
</dbReference>
<feature type="region of interest" description="Disordered" evidence="13">
    <location>
        <begin position="1"/>
        <end position="134"/>
    </location>
</feature>
<dbReference type="SUPFAM" id="SSF88697">
    <property type="entry name" value="PUA domain-like"/>
    <property type="match status" value="1"/>
</dbReference>
<evidence type="ECO:0000256" key="6">
    <source>
        <dbReference type="ARBA" id="ARBA00022840"/>
    </source>
</evidence>
<evidence type="ECO:0000259" key="14">
    <source>
        <dbReference type="PROSITE" id="PS51786"/>
    </source>
</evidence>
<organism evidence="16 17">
    <name type="scientific">Filobasidium floriforme</name>
    <dbReference type="NCBI Taxonomy" id="5210"/>
    <lineage>
        <taxon>Eukaryota</taxon>
        <taxon>Fungi</taxon>
        <taxon>Dikarya</taxon>
        <taxon>Basidiomycota</taxon>
        <taxon>Agaricomycotina</taxon>
        <taxon>Tremellomycetes</taxon>
        <taxon>Filobasidiales</taxon>
        <taxon>Filobasidiaceae</taxon>
        <taxon>Filobasidium</taxon>
    </lineage>
</organism>
<feature type="compositionally biased region" description="Basic and acidic residues" evidence="13">
    <location>
        <begin position="15"/>
        <end position="26"/>
    </location>
</feature>
<dbReference type="Pfam" id="PF05362">
    <property type="entry name" value="Lon_C"/>
    <property type="match status" value="1"/>
</dbReference>
<dbReference type="Gene3D" id="3.30.230.10">
    <property type="match status" value="1"/>
</dbReference>
<feature type="compositionally biased region" description="Low complexity" evidence="13">
    <location>
        <begin position="853"/>
        <end position="862"/>
    </location>
</feature>
<evidence type="ECO:0000313" key="16">
    <source>
        <dbReference type="EMBL" id="KAG7528820.1"/>
    </source>
</evidence>
<dbReference type="SMART" id="SM00464">
    <property type="entry name" value="LON"/>
    <property type="match status" value="1"/>
</dbReference>
<feature type="compositionally biased region" description="Basic and acidic residues" evidence="13">
    <location>
        <begin position="317"/>
        <end position="327"/>
    </location>
</feature>
<dbReference type="GO" id="GO:0070407">
    <property type="term" value="P:oxidation-dependent protein catabolic process"/>
    <property type="evidence" value="ECO:0007669"/>
    <property type="project" value="UniProtKB-UniRule"/>
</dbReference>
<dbReference type="SUPFAM" id="SSF54211">
    <property type="entry name" value="Ribosomal protein S5 domain 2-like"/>
    <property type="match status" value="1"/>
</dbReference>
<keyword evidence="5 11" id="KW-0720">Serine protease</keyword>
<dbReference type="InterPro" id="IPR054594">
    <property type="entry name" value="Lon_lid"/>
</dbReference>
<feature type="active site" evidence="11 12">
    <location>
        <position position="1000"/>
    </location>
</feature>
<sequence length="1118" mass="120077">MGGHSRRSEGVGASKVDDEPKSPLEHEEVDTVLEDIVTGPTSAPRTSTTAAATSSPLSSSTKASSSSPSSSASLSSNQDNSTPSSSSSNNSSSSSNNGSSSSGGNNNNNNNNSGNNNDGGDSLPPPPKTGKEVAKVSIPDEYPQVLALPITRRPLFPGFYKAVTITSPPVIKAIRTLLQRGQPYIGAFLLKDSNADSDVITSPDQVYPVGVFAQITSVFGAGDGVGQDGKTIEGATGSDGEKKESLTAVLYPHRRIRIDELLTERPAQSQTASEQGETSGKVEKPSEVVEPVVGGKPEAEVASFELADVPTVEEIQQDMHPRSDAKSTEPNSSSAPAPQSHISFLHSMVPEISLTNVSNLDLEPFNKDDQMIKAVMNELLSVFKDIAQLAPIFREQITSFTINQSSSNVFDDPDKLADFAAAVSSGDVQELQGVLESLSVQDRLQKALTILKKELINAQLQSKIARDVETKLHKRQREVYLMEQLKGIKKELGMDSDGKDKLVEGFKEKAGKLAMPEGVKTVFDEEINKLMHLEPAASEFNVTRNYLDWLTQIPWGVHSPENFNITHAVKVLDEDHFGLKDVKDRILEFLAVGKLRGTVEGKIICMVGPPGVGKTSIGKSIARALDRQFYRFSVGGLTDVAEIKGHRRTYIGAMPGKPIQALKKVGTENPLILIDEIDKVGRGHNGDPSSALLEMLDPEQNGSFLDHYMDVPVDLSRVLFVCTANTLETIPAPLLDRMEVLEVSGYVSDEKLAIADRYLAPQAKEANGLGDTDIKLDPAAIQALIRNYCRESGVRNLKKHIDKIYRKAAFKIVTDLGEKGLPEPPKATATEDAGTVVAQQPDVKPASEHLPGDDSPAPGAPGTEKKVTTAPRQSMQVPSDVSVHITTDNLKDYVGPAVYHKDRLYVKAPPAGVSTGLGYLGNGSGSVMPIEATSMPGKGNLQLTGKLGEVIRESAQLALSWVKSNAFALGITSSESDLFLQDRDIHLHMPEGGIGKEGPSAGTALLSAFVSLFTKTKVDPNFALTGEITLLGQVLPVGGLKEKILAAHRAGMKKLIVPAACKSDIDENVPPSVKEGIEFVFVDDARQVLHEVFANEPLLKRLQEHLPLENGEPVRTKH</sequence>
<evidence type="ECO:0000256" key="8">
    <source>
        <dbReference type="ARBA" id="ARBA00023125"/>
    </source>
</evidence>
<evidence type="ECO:0000256" key="1">
    <source>
        <dbReference type="ARBA" id="ARBA00004305"/>
    </source>
</evidence>
<dbReference type="PANTHER" id="PTHR43718">
    <property type="entry name" value="LON PROTEASE"/>
    <property type="match status" value="1"/>
</dbReference>
<name>A0A8K0NMR2_9TREE</name>
<accession>A0A8K0NMR2</accession>
<keyword evidence="8 11" id="KW-0238">DNA-binding</keyword>
<evidence type="ECO:0000256" key="5">
    <source>
        <dbReference type="ARBA" id="ARBA00022825"/>
    </source>
</evidence>
<comment type="function">
    <text evidence="11">ATP-dependent serine protease that mediates the selective degradation of misfolded, unassembled or oxidatively damaged polypeptides as well as certain short-lived regulatory proteins in the mitochondrial matrix. May also have a chaperone function in the assembly of inner membrane protein complexes. Participates in the regulation of mitochondrial gene expression and in the maintenance of the integrity of the mitochondrial genome. Binds to mitochondrial DNA in a site-specific manner.</text>
</comment>
<keyword evidence="4 11" id="KW-0378">Hydrolase</keyword>
<feature type="compositionally biased region" description="Polar residues" evidence="13">
    <location>
        <begin position="266"/>
        <end position="278"/>
    </location>
</feature>
<dbReference type="FunFam" id="2.30.130.40:FF:000010">
    <property type="entry name" value="Lon protease homolog, mitochondrial"/>
    <property type="match status" value="1"/>
</dbReference>
<feature type="compositionally biased region" description="Polar residues" evidence="13">
    <location>
        <begin position="870"/>
        <end position="879"/>
    </location>
</feature>
<dbReference type="Proteomes" id="UP000812966">
    <property type="component" value="Unassembled WGS sequence"/>
</dbReference>
<evidence type="ECO:0000313" key="17">
    <source>
        <dbReference type="Proteomes" id="UP000812966"/>
    </source>
</evidence>
<dbReference type="Gene3D" id="1.20.5.5270">
    <property type="match status" value="1"/>
</dbReference>
<dbReference type="InterPro" id="IPR027417">
    <property type="entry name" value="P-loop_NTPase"/>
</dbReference>
<dbReference type="InterPro" id="IPR046336">
    <property type="entry name" value="Lon_prtase_N_sf"/>
</dbReference>
<evidence type="ECO:0000256" key="7">
    <source>
        <dbReference type="ARBA" id="ARBA00022946"/>
    </source>
</evidence>
<comment type="similarity">
    <text evidence="11 12">Belongs to the peptidase S16 family.</text>
</comment>
<dbReference type="PANTHER" id="PTHR43718:SF2">
    <property type="entry name" value="LON PROTEASE HOMOLOG, MITOCHONDRIAL"/>
    <property type="match status" value="1"/>
</dbReference>
<protein>
    <recommendedName>
        <fullName evidence="11">Lon protease homolog, mitochondrial</fullName>
        <ecNumber evidence="11">3.4.21.53</ecNumber>
    </recommendedName>
</protein>
<dbReference type="InterPro" id="IPR015947">
    <property type="entry name" value="PUA-like_sf"/>
</dbReference>
<dbReference type="FunFam" id="3.40.50.300:FF:000021">
    <property type="entry name" value="Lon protease homolog"/>
    <property type="match status" value="1"/>
</dbReference>
<keyword evidence="3 11" id="KW-0547">Nucleotide-binding</keyword>
<feature type="active site" evidence="11 12">
    <location>
        <position position="1043"/>
    </location>
</feature>
<evidence type="ECO:0000259" key="15">
    <source>
        <dbReference type="PROSITE" id="PS51787"/>
    </source>
</evidence>
<dbReference type="GO" id="GO:0006515">
    <property type="term" value="P:protein quality control for misfolded or incompletely synthesized proteins"/>
    <property type="evidence" value="ECO:0007669"/>
    <property type="project" value="UniProtKB-UniRule"/>
</dbReference>
<dbReference type="FunFam" id="1.20.5.5270:FF:000001">
    <property type="entry name" value="Lon protease homolog, mitochondrial"/>
    <property type="match status" value="1"/>
</dbReference>
<feature type="compositionally biased region" description="Low complexity" evidence="13">
    <location>
        <begin position="40"/>
        <end position="122"/>
    </location>
</feature>
<keyword evidence="6 11" id="KW-0067">ATP-binding</keyword>
<dbReference type="PROSITE" id="PS51786">
    <property type="entry name" value="LON_PROTEOLYTIC"/>
    <property type="match status" value="1"/>
</dbReference>
<dbReference type="SMART" id="SM00382">
    <property type="entry name" value="AAA"/>
    <property type="match status" value="1"/>
</dbReference>
<evidence type="ECO:0000256" key="10">
    <source>
        <dbReference type="ARBA" id="ARBA00050665"/>
    </source>
</evidence>
<dbReference type="InterPro" id="IPR003593">
    <property type="entry name" value="AAA+_ATPase"/>
</dbReference>
<dbReference type="GO" id="GO:0005524">
    <property type="term" value="F:ATP binding"/>
    <property type="evidence" value="ECO:0007669"/>
    <property type="project" value="UniProtKB-UniRule"/>
</dbReference>
<dbReference type="GO" id="GO:0004252">
    <property type="term" value="F:serine-type endopeptidase activity"/>
    <property type="evidence" value="ECO:0007669"/>
    <property type="project" value="UniProtKB-UniRule"/>
</dbReference>
<dbReference type="EC" id="3.4.21.53" evidence="11"/>
<dbReference type="Gene3D" id="2.30.130.40">
    <property type="entry name" value="LON domain-like"/>
    <property type="match status" value="1"/>
</dbReference>
<feature type="domain" description="Lon N-terminal" evidence="15">
    <location>
        <begin position="145"/>
        <end position="455"/>
    </location>
</feature>
<keyword evidence="17" id="KW-1185">Reference proteome</keyword>
<evidence type="ECO:0000256" key="3">
    <source>
        <dbReference type="ARBA" id="ARBA00022741"/>
    </source>
</evidence>
<evidence type="ECO:0000256" key="11">
    <source>
        <dbReference type="HAMAP-Rule" id="MF_03120"/>
    </source>
</evidence>
<evidence type="ECO:0000256" key="4">
    <source>
        <dbReference type="ARBA" id="ARBA00022801"/>
    </source>
</evidence>
<dbReference type="FunFam" id="3.30.230.10:FF:000019">
    <property type="entry name" value="Lon protease homolog 2, peroxisomal"/>
    <property type="match status" value="1"/>
</dbReference>
<dbReference type="InterPro" id="IPR014721">
    <property type="entry name" value="Ribsml_uS5_D2-typ_fold_subgr"/>
</dbReference>
<evidence type="ECO:0000256" key="12">
    <source>
        <dbReference type="PROSITE-ProRule" id="PRU01122"/>
    </source>
</evidence>
<comment type="caution">
    <text evidence="16">The sequence shown here is derived from an EMBL/GenBank/DDBJ whole genome shotgun (WGS) entry which is preliminary data.</text>
</comment>
<feature type="region of interest" description="Disordered" evidence="13">
    <location>
        <begin position="261"/>
        <end position="293"/>
    </location>
</feature>
<proteinExistence type="inferred from homology"/>
<dbReference type="InterPro" id="IPR020568">
    <property type="entry name" value="Ribosomal_Su5_D2-typ_SF"/>
</dbReference>
<dbReference type="InterPro" id="IPR008269">
    <property type="entry name" value="Lon_proteolytic"/>
</dbReference>
<dbReference type="SUPFAM" id="SSF52540">
    <property type="entry name" value="P-loop containing nucleoside triphosphate hydrolases"/>
    <property type="match status" value="1"/>
</dbReference>
<dbReference type="GO" id="GO:0007005">
    <property type="term" value="P:mitochondrion organization"/>
    <property type="evidence" value="ECO:0007669"/>
    <property type="project" value="TreeGrafter"/>
</dbReference>
<keyword evidence="2 11" id="KW-0645">Protease</keyword>
<dbReference type="Gene3D" id="1.20.58.1480">
    <property type="match status" value="1"/>
</dbReference>
<dbReference type="AlphaFoldDB" id="A0A8K0NMR2"/>
<dbReference type="GO" id="GO:0016887">
    <property type="term" value="F:ATP hydrolysis activity"/>
    <property type="evidence" value="ECO:0007669"/>
    <property type="project" value="UniProtKB-UniRule"/>
</dbReference>
<dbReference type="InterPro" id="IPR004815">
    <property type="entry name" value="Lon_bac/euk-typ"/>
</dbReference>
<dbReference type="GO" id="GO:0034599">
    <property type="term" value="P:cellular response to oxidative stress"/>
    <property type="evidence" value="ECO:0007669"/>
    <property type="project" value="UniProtKB-UniRule"/>
</dbReference>
<dbReference type="GO" id="GO:0003697">
    <property type="term" value="F:single-stranded DNA binding"/>
    <property type="evidence" value="ECO:0007669"/>
    <property type="project" value="TreeGrafter"/>
</dbReference>
<dbReference type="NCBIfam" id="TIGR00763">
    <property type="entry name" value="lon"/>
    <property type="match status" value="1"/>
</dbReference>
<evidence type="ECO:0000256" key="9">
    <source>
        <dbReference type="ARBA" id="ARBA00023128"/>
    </source>
</evidence>
<feature type="compositionally biased region" description="Polar residues" evidence="13">
    <location>
        <begin position="328"/>
        <end position="339"/>
    </location>
</feature>
<feature type="region of interest" description="Disordered" evidence="13">
    <location>
        <begin position="316"/>
        <end position="339"/>
    </location>
</feature>
<dbReference type="CDD" id="cd19500">
    <property type="entry name" value="RecA-like_Lon"/>
    <property type="match status" value="1"/>
</dbReference>
<dbReference type="Gene3D" id="1.10.8.60">
    <property type="match status" value="1"/>
</dbReference>
<dbReference type="InterPro" id="IPR027503">
    <property type="entry name" value="Lonm_euk"/>
</dbReference>
<dbReference type="GO" id="GO:0043565">
    <property type="term" value="F:sequence-specific DNA binding"/>
    <property type="evidence" value="ECO:0007669"/>
    <property type="project" value="UniProtKB-UniRule"/>
</dbReference>
<dbReference type="InterPro" id="IPR003959">
    <property type="entry name" value="ATPase_AAA_core"/>
</dbReference>
<comment type="subunit">
    <text evidence="11">Homohexamer or homoheptamer. Organized in a ring with a central cavity.</text>
</comment>
<dbReference type="PRINTS" id="PR00830">
    <property type="entry name" value="ENDOLAPTASE"/>
</dbReference>
<comment type="catalytic activity">
    <reaction evidence="10 11">
        <text>Hydrolysis of proteins in presence of ATP.</text>
        <dbReference type="EC" id="3.4.21.53"/>
    </reaction>
</comment>